<reference evidence="3" key="1">
    <citation type="submission" date="2013-06" db="EMBL/GenBank/DDBJ databases">
        <authorList>
            <person name="Zhao Q."/>
        </authorList>
    </citation>
    <scope>NUCLEOTIDE SEQUENCE</scope>
    <source>
        <strain evidence="3">cv. W1943</strain>
    </source>
</reference>
<dbReference type="Gramene" id="ORUFI08G19070.1">
    <property type="protein sequence ID" value="ORUFI08G19070.1"/>
    <property type="gene ID" value="ORUFI08G19070"/>
</dbReference>
<keyword evidence="1" id="KW-0472">Membrane</keyword>
<accession>A0A0E0QJW7</accession>
<dbReference type="EnsemblPlants" id="ORUFI08G19070.1">
    <property type="protein sequence ID" value="ORUFI08G19070.1"/>
    <property type="gene ID" value="ORUFI08G19070"/>
</dbReference>
<sequence length="82" mass="9254">MASERPKPEDRSLLIASHCHDIVLKSSSNSGPELMDNVKSLSRCKKCFVKRYDKFGGKLLVLLWVQMLKANIFQLVFPASDS</sequence>
<evidence type="ECO:0000256" key="1">
    <source>
        <dbReference type="SAM" id="Phobius"/>
    </source>
</evidence>
<evidence type="ECO:0000313" key="2">
    <source>
        <dbReference type="EnsemblPlants" id="ORUFI08G19070.1"/>
    </source>
</evidence>
<name>A0A0E0QJW7_ORYRU</name>
<feature type="transmembrane region" description="Helical" evidence="1">
    <location>
        <begin position="59"/>
        <end position="77"/>
    </location>
</feature>
<dbReference type="Proteomes" id="UP000008022">
    <property type="component" value="Unassembled WGS sequence"/>
</dbReference>
<keyword evidence="3" id="KW-1185">Reference proteome</keyword>
<evidence type="ECO:0000313" key="3">
    <source>
        <dbReference type="Proteomes" id="UP000008022"/>
    </source>
</evidence>
<protein>
    <submittedName>
        <fullName evidence="2">Uncharacterized protein</fullName>
    </submittedName>
</protein>
<reference evidence="2" key="2">
    <citation type="submission" date="2015-06" db="UniProtKB">
        <authorList>
            <consortium name="EnsemblPlants"/>
        </authorList>
    </citation>
    <scope>IDENTIFICATION</scope>
</reference>
<keyword evidence="1" id="KW-0812">Transmembrane</keyword>
<dbReference type="HOGENOM" id="CLU_2562413_0_0_1"/>
<proteinExistence type="predicted"/>
<dbReference type="AlphaFoldDB" id="A0A0E0QJW7"/>
<organism evidence="2 3">
    <name type="scientific">Oryza rufipogon</name>
    <name type="common">Brownbeard rice</name>
    <name type="synonym">Asian wild rice</name>
    <dbReference type="NCBI Taxonomy" id="4529"/>
    <lineage>
        <taxon>Eukaryota</taxon>
        <taxon>Viridiplantae</taxon>
        <taxon>Streptophyta</taxon>
        <taxon>Embryophyta</taxon>
        <taxon>Tracheophyta</taxon>
        <taxon>Spermatophyta</taxon>
        <taxon>Magnoliopsida</taxon>
        <taxon>Liliopsida</taxon>
        <taxon>Poales</taxon>
        <taxon>Poaceae</taxon>
        <taxon>BOP clade</taxon>
        <taxon>Oryzoideae</taxon>
        <taxon>Oryzeae</taxon>
        <taxon>Oryzinae</taxon>
        <taxon>Oryza</taxon>
    </lineage>
</organism>
<keyword evidence="1" id="KW-1133">Transmembrane helix</keyword>